<dbReference type="InterPro" id="IPR003689">
    <property type="entry name" value="ZIP"/>
</dbReference>
<feature type="transmembrane region" description="Helical" evidence="8">
    <location>
        <begin position="94"/>
        <end position="115"/>
    </location>
</feature>
<evidence type="ECO:0000256" key="10">
    <source>
        <dbReference type="SAM" id="SignalP"/>
    </source>
</evidence>
<evidence type="ECO:0000256" key="6">
    <source>
        <dbReference type="ARBA" id="ARBA00023065"/>
    </source>
</evidence>
<feature type="chain" id="PRO_5016699273" evidence="10">
    <location>
        <begin position="38"/>
        <end position="368"/>
    </location>
</feature>
<dbReference type="NCBIfam" id="TIGR00820">
    <property type="entry name" value="zip"/>
    <property type="match status" value="1"/>
</dbReference>
<evidence type="ECO:0000256" key="5">
    <source>
        <dbReference type="ARBA" id="ARBA00022989"/>
    </source>
</evidence>
<keyword evidence="4 8" id="KW-0812">Transmembrane</keyword>
<comment type="caution">
    <text evidence="8">Lacks conserved residue(s) required for the propagation of feature annotation.</text>
</comment>
<keyword evidence="6 8" id="KW-0406">Ion transport</keyword>
<protein>
    <submittedName>
        <fullName evidence="11">Zinc-regulated transporter/iron-regulated transporter-like protein 1</fullName>
    </submittedName>
</protein>
<evidence type="ECO:0000256" key="4">
    <source>
        <dbReference type="ARBA" id="ARBA00022692"/>
    </source>
</evidence>
<gene>
    <name evidence="11" type="primary">ZIP1</name>
</gene>
<proteinExistence type="evidence at transcript level"/>
<evidence type="ECO:0000256" key="7">
    <source>
        <dbReference type="ARBA" id="ARBA00023136"/>
    </source>
</evidence>
<name>A0A344AKI2_9MAGN</name>
<evidence type="ECO:0000256" key="1">
    <source>
        <dbReference type="ARBA" id="ARBA00004141"/>
    </source>
</evidence>
<keyword evidence="10" id="KW-0732">Signal</keyword>
<feature type="transmembrane region" description="Helical" evidence="8">
    <location>
        <begin position="135"/>
        <end position="156"/>
    </location>
</feature>
<dbReference type="Pfam" id="PF02535">
    <property type="entry name" value="Zip"/>
    <property type="match status" value="1"/>
</dbReference>
<evidence type="ECO:0000256" key="3">
    <source>
        <dbReference type="ARBA" id="ARBA00022448"/>
    </source>
</evidence>
<feature type="transmembrane region" description="Helical" evidence="8">
    <location>
        <begin position="61"/>
        <end position="82"/>
    </location>
</feature>
<keyword evidence="7 8" id="KW-0472">Membrane</keyword>
<reference evidence="11" key="1">
    <citation type="submission" date="2017-07" db="EMBL/GenBank/DDBJ databases">
        <title>SaZIP4, a novel zinc and cadmium transporter of Zn/Cd hyperaccumulator Sedum alfredii Hance.</title>
        <authorList>
            <person name="Yang Q."/>
            <person name="Ma X."/>
            <person name="Luo S."/>
            <person name="Feng Y."/>
            <person name="Yang X."/>
            <person name="Tian S."/>
        </authorList>
    </citation>
    <scope>NUCLEOTIDE SEQUENCE</scope>
</reference>
<keyword evidence="3 8" id="KW-0813">Transport</keyword>
<feature type="region of interest" description="Disordered" evidence="9">
    <location>
        <begin position="181"/>
        <end position="204"/>
    </location>
</feature>
<comment type="subcellular location">
    <subcellularLocation>
        <location evidence="1 8">Membrane</location>
        <topology evidence="1 8">Multi-pass membrane protein</topology>
    </subcellularLocation>
</comment>
<evidence type="ECO:0000256" key="8">
    <source>
        <dbReference type="RuleBase" id="RU362088"/>
    </source>
</evidence>
<feature type="transmembrane region" description="Helical" evidence="8">
    <location>
        <begin position="308"/>
        <end position="332"/>
    </location>
</feature>
<evidence type="ECO:0000313" key="11">
    <source>
        <dbReference type="EMBL" id="AWV82701.1"/>
    </source>
</evidence>
<dbReference type="GO" id="GO:0005886">
    <property type="term" value="C:plasma membrane"/>
    <property type="evidence" value="ECO:0007669"/>
    <property type="project" value="TreeGrafter"/>
</dbReference>
<accession>A0A344AKI2</accession>
<sequence length="368" mass="39078">MHQSQSHFNVGNGNSLRAGTLTLITLIILLLPAHTLAKCTCDGPEDISSSSKDKAEALKYKIVAVVTILIGGVIGICFPVFSHKIPQLSPETNVFFMIKAFAAGVILSTGFIHVLPEAFKRLMSPCLSETPWDKFPFTGFVAMVATMLTLMIDAFATSFYTRKSNATTKLQVVGVDEEEQGSHMQQAHTHTTHGHSHGSADQGTGASDLLRQRVISQVLELGIVVHSVIIGVSLGASNDLATIKPLLAALTFHQFFEGLGLGGCIAQAKFKARTIATMVLFFSLTAPIGIAIGIGVSSTYKENSPKELILPGLFDAASAGILIYTALVDLLAADFMGQRLQSNGMLQIGASISLFIGAGCMSLLAIWA</sequence>
<dbReference type="EMBL" id="MF536757">
    <property type="protein sequence ID" value="AWV82701.1"/>
    <property type="molecule type" value="mRNA"/>
</dbReference>
<organism evidence="11">
    <name type="scientific">Sedum alfredii</name>
    <dbReference type="NCBI Taxonomy" id="439688"/>
    <lineage>
        <taxon>Eukaryota</taxon>
        <taxon>Viridiplantae</taxon>
        <taxon>Streptophyta</taxon>
        <taxon>Embryophyta</taxon>
        <taxon>Tracheophyta</taxon>
        <taxon>Spermatophyta</taxon>
        <taxon>Magnoliopsida</taxon>
        <taxon>eudicotyledons</taxon>
        <taxon>Gunneridae</taxon>
        <taxon>Pentapetalae</taxon>
        <taxon>Saxifragales</taxon>
        <taxon>Crassulaceae</taxon>
        <taxon>Sedum</taxon>
    </lineage>
</organism>
<dbReference type="GO" id="GO:0005385">
    <property type="term" value="F:zinc ion transmembrane transporter activity"/>
    <property type="evidence" value="ECO:0007669"/>
    <property type="project" value="InterPro"/>
</dbReference>
<dbReference type="PANTHER" id="PTHR11040:SF35">
    <property type="entry name" value="ZINC TRANSPORTER 5"/>
    <property type="match status" value="1"/>
</dbReference>
<feature type="transmembrane region" description="Helical" evidence="8">
    <location>
        <begin position="344"/>
        <end position="367"/>
    </location>
</feature>
<dbReference type="AlphaFoldDB" id="A0A344AKI2"/>
<feature type="transmembrane region" description="Helical" evidence="8">
    <location>
        <begin position="278"/>
        <end position="296"/>
    </location>
</feature>
<evidence type="ECO:0000256" key="2">
    <source>
        <dbReference type="ARBA" id="ARBA00006939"/>
    </source>
</evidence>
<keyword evidence="5 8" id="KW-1133">Transmembrane helix</keyword>
<dbReference type="InterPro" id="IPR004698">
    <property type="entry name" value="Zn/Fe_permease_fun/pln"/>
</dbReference>
<comment type="similarity">
    <text evidence="2 8">Belongs to the ZIP transporter (TC 2.A.5) family.</text>
</comment>
<feature type="signal peptide" evidence="10">
    <location>
        <begin position="1"/>
        <end position="37"/>
    </location>
</feature>
<dbReference type="PANTHER" id="PTHR11040">
    <property type="entry name" value="ZINC/IRON TRANSPORTER"/>
    <property type="match status" value="1"/>
</dbReference>
<evidence type="ECO:0000256" key="9">
    <source>
        <dbReference type="SAM" id="MobiDB-lite"/>
    </source>
</evidence>
<feature type="transmembrane region" description="Helical" evidence="8">
    <location>
        <begin position="214"/>
        <end position="234"/>
    </location>
</feature>